<evidence type="ECO:0000313" key="2">
    <source>
        <dbReference type="Proteomes" id="UP000247832"/>
    </source>
</evidence>
<sequence>MTTEEPGSEPEEQMCWCCGTVYPESRLIRLGSRPEAGVCLNCTIHLRRRARERLAEGRRPLARWKAQVSRQSREQIMEHHWHQRPIIGPILRWINRHLL</sequence>
<proteinExistence type="predicted"/>
<name>A0A2V5L2B0_9MICC</name>
<dbReference type="Proteomes" id="UP000247832">
    <property type="component" value="Unassembled WGS sequence"/>
</dbReference>
<organism evidence="1 2">
    <name type="scientific">Arthrobacter livingstonensis</name>
    <dbReference type="NCBI Taxonomy" id="670078"/>
    <lineage>
        <taxon>Bacteria</taxon>
        <taxon>Bacillati</taxon>
        <taxon>Actinomycetota</taxon>
        <taxon>Actinomycetes</taxon>
        <taxon>Micrococcales</taxon>
        <taxon>Micrococcaceae</taxon>
        <taxon>Arthrobacter</taxon>
    </lineage>
</organism>
<dbReference type="AlphaFoldDB" id="A0A2V5L2B0"/>
<dbReference type="OrthoDB" id="3790091at2"/>
<dbReference type="EMBL" id="QJVD01000024">
    <property type="protein sequence ID" value="PYI65491.1"/>
    <property type="molecule type" value="Genomic_DNA"/>
</dbReference>
<comment type="caution">
    <text evidence="1">The sequence shown here is derived from an EMBL/GenBank/DDBJ whole genome shotgun (WGS) entry which is preliminary data.</text>
</comment>
<accession>A0A2V5L2B0</accession>
<reference evidence="1 2" key="1">
    <citation type="submission" date="2018-05" db="EMBL/GenBank/DDBJ databases">
        <title>Genetic diversity of glacier-inhabiting Cryobacterium bacteria in China and description of Cryobacterium mengkeensis sp. nov. and Arthrobacter glacialis sp. nov.</title>
        <authorList>
            <person name="Liu Q."/>
            <person name="Xin Y.-H."/>
        </authorList>
    </citation>
    <scope>NUCLEOTIDE SEQUENCE [LARGE SCALE GENOMIC DNA]</scope>
    <source>
        <strain evidence="1 2">LI2</strain>
    </source>
</reference>
<evidence type="ECO:0000313" key="1">
    <source>
        <dbReference type="EMBL" id="PYI65491.1"/>
    </source>
</evidence>
<gene>
    <name evidence="1" type="ORF">CVV68_18150</name>
</gene>
<protein>
    <submittedName>
        <fullName evidence="1">Uncharacterized protein</fullName>
    </submittedName>
</protein>
<keyword evidence="2" id="KW-1185">Reference proteome</keyword>